<comment type="caution">
    <text evidence="1">The sequence shown here is derived from an EMBL/GenBank/DDBJ whole genome shotgun (WGS) entry which is preliminary data.</text>
</comment>
<dbReference type="EMBL" id="BQNB010018787">
    <property type="protein sequence ID" value="GJT78267.1"/>
    <property type="molecule type" value="Genomic_DNA"/>
</dbReference>
<proteinExistence type="predicted"/>
<evidence type="ECO:0000313" key="1">
    <source>
        <dbReference type="EMBL" id="GJT78267.1"/>
    </source>
</evidence>
<keyword evidence="2" id="KW-1185">Reference proteome</keyword>
<reference evidence="1" key="1">
    <citation type="journal article" date="2022" name="Int. J. Mol. Sci.">
        <title>Draft Genome of Tanacetum Coccineum: Genomic Comparison of Closely Related Tanacetum-Family Plants.</title>
        <authorList>
            <person name="Yamashiro T."/>
            <person name="Shiraishi A."/>
            <person name="Nakayama K."/>
            <person name="Satake H."/>
        </authorList>
    </citation>
    <scope>NUCLEOTIDE SEQUENCE</scope>
</reference>
<reference evidence="1" key="2">
    <citation type="submission" date="2022-01" db="EMBL/GenBank/DDBJ databases">
        <authorList>
            <person name="Yamashiro T."/>
            <person name="Shiraishi A."/>
            <person name="Satake H."/>
            <person name="Nakayama K."/>
        </authorList>
    </citation>
    <scope>NUCLEOTIDE SEQUENCE</scope>
</reference>
<accession>A0ABQ5GTF5</accession>
<gene>
    <name evidence="1" type="ORF">Tco_1044992</name>
</gene>
<dbReference type="Proteomes" id="UP001151760">
    <property type="component" value="Unassembled WGS sequence"/>
</dbReference>
<sequence length="42" mass="4881">RPCLVGLSRELVNARVSNMFSLFACRQELKIEMYASDRSEME</sequence>
<organism evidence="1 2">
    <name type="scientific">Tanacetum coccineum</name>
    <dbReference type="NCBI Taxonomy" id="301880"/>
    <lineage>
        <taxon>Eukaryota</taxon>
        <taxon>Viridiplantae</taxon>
        <taxon>Streptophyta</taxon>
        <taxon>Embryophyta</taxon>
        <taxon>Tracheophyta</taxon>
        <taxon>Spermatophyta</taxon>
        <taxon>Magnoliopsida</taxon>
        <taxon>eudicotyledons</taxon>
        <taxon>Gunneridae</taxon>
        <taxon>Pentapetalae</taxon>
        <taxon>asterids</taxon>
        <taxon>campanulids</taxon>
        <taxon>Asterales</taxon>
        <taxon>Asteraceae</taxon>
        <taxon>Asteroideae</taxon>
        <taxon>Anthemideae</taxon>
        <taxon>Anthemidinae</taxon>
        <taxon>Tanacetum</taxon>
    </lineage>
</organism>
<name>A0ABQ5GTF5_9ASTR</name>
<evidence type="ECO:0000313" key="2">
    <source>
        <dbReference type="Proteomes" id="UP001151760"/>
    </source>
</evidence>
<feature type="non-terminal residue" evidence="1">
    <location>
        <position position="1"/>
    </location>
</feature>
<protein>
    <submittedName>
        <fullName evidence="1">Uncharacterized protein</fullName>
    </submittedName>
</protein>